<dbReference type="PANTHER" id="PTHR24421">
    <property type="entry name" value="NITRATE/NITRITE SENSOR PROTEIN NARX-RELATED"/>
    <property type="match status" value="1"/>
</dbReference>
<dbReference type="GO" id="GO:0005524">
    <property type="term" value="F:ATP binding"/>
    <property type="evidence" value="ECO:0007669"/>
    <property type="project" value="UniProtKB-KW"/>
</dbReference>
<dbReference type="Pfam" id="PF08448">
    <property type="entry name" value="PAS_4"/>
    <property type="match status" value="1"/>
</dbReference>
<evidence type="ECO:0000259" key="11">
    <source>
        <dbReference type="PROSITE" id="PS50113"/>
    </source>
</evidence>
<dbReference type="PROSITE" id="PS50109">
    <property type="entry name" value="HIS_KIN"/>
    <property type="match status" value="1"/>
</dbReference>
<keyword evidence="6" id="KW-0418">Kinase</keyword>
<evidence type="ECO:0000313" key="13">
    <source>
        <dbReference type="Proteomes" id="UP000593737"/>
    </source>
</evidence>
<dbReference type="InterPro" id="IPR036890">
    <property type="entry name" value="HATPase_C_sf"/>
</dbReference>
<evidence type="ECO:0000256" key="8">
    <source>
        <dbReference type="ARBA" id="ARBA00023012"/>
    </source>
</evidence>
<dbReference type="SUPFAM" id="SSF55874">
    <property type="entry name" value="ATPase domain of HSP90 chaperone/DNA topoisomerase II/histidine kinase"/>
    <property type="match status" value="1"/>
</dbReference>
<feature type="transmembrane region" description="Helical" evidence="9">
    <location>
        <begin position="43"/>
        <end position="60"/>
    </location>
</feature>
<evidence type="ECO:0000256" key="4">
    <source>
        <dbReference type="ARBA" id="ARBA00022679"/>
    </source>
</evidence>
<evidence type="ECO:0000313" key="12">
    <source>
        <dbReference type="EMBL" id="QPD02328.1"/>
    </source>
</evidence>
<evidence type="ECO:0000256" key="7">
    <source>
        <dbReference type="ARBA" id="ARBA00022840"/>
    </source>
</evidence>
<name>A0A7S8IXJ8_9BACT</name>
<dbReference type="EC" id="2.7.13.3" evidence="2"/>
<evidence type="ECO:0000256" key="9">
    <source>
        <dbReference type="SAM" id="Phobius"/>
    </source>
</evidence>
<keyword evidence="9" id="KW-1133">Transmembrane helix</keyword>
<keyword evidence="3" id="KW-0597">Phosphoprotein</keyword>
<dbReference type="SUPFAM" id="SSF55785">
    <property type="entry name" value="PYP-like sensor domain (PAS domain)"/>
    <property type="match status" value="1"/>
</dbReference>
<dbReference type="Gene3D" id="1.20.5.1930">
    <property type="match status" value="1"/>
</dbReference>
<dbReference type="PANTHER" id="PTHR24421:SF10">
    <property type="entry name" value="NITRATE_NITRITE SENSOR PROTEIN NARQ"/>
    <property type="match status" value="1"/>
</dbReference>
<keyword evidence="7" id="KW-0067">ATP-binding</keyword>
<dbReference type="InterPro" id="IPR000014">
    <property type="entry name" value="PAS"/>
</dbReference>
<feature type="transmembrane region" description="Helical" evidence="9">
    <location>
        <begin position="66"/>
        <end position="84"/>
    </location>
</feature>
<accession>A0A7S8IXJ8</accession>
<keyword evidence="9" id="KW-0472">Membrane</keyword>
<organism evidence="12 13">
    <name type="scientific">Candidatus Nitrospira kreftii</name>
    <dbReference type="NCBI Taxonomy" id="2652173"/>
    <lineage>
        <taxon>Bacteria</taxon>
        <taxon>Pseudomonadati</taxon>
        <taxon>Nitrospirota</taxon>
        <taxon>Nitrospiria</taxon>
        <taxon>Nitrospirales</taxon>
        <taxon>Nitrospiraceae</taxon>
        <taxon>Nitrospira</taxon>
    </lineage>
</organism>
<reference evidence="12 13" key="1">
    <citation type="journal article" date="2020" name="ISME J.">
        <title>Enrichment and physiological characterization of a novel comammox Nitrospira indicates ammonium inhibition of complete nitrification.</title>
        <authorList>
            <person name="Sakoula D."/>
            <person name="Koch H."/>
            <person name="Frank J."/>
            <person name="Jetten M.S.M."/>
            <person name="van Kessel M.A.H.J."/>
            <person name="Lucker S."/>
        </authorList>
    </citation>
    <scope>NUCLEOTIDE SEQUENCE [LARGE SCALE GENOMIC DNA]</scope>
    <source>
        <strain evidence="12">Comreactor17</strain>
    </source>
</reference>
<dbReference type="Proteomes" id="UP000593737">
    <property type="component" value="Chromosome"/>
</dbReference>
<dbReference type="SMART" id="SM00387">
    <property type="entry name" value="HATPase_c"/>
    <property type="match status" value="1"/>
</dbReference>
<dbReference type="InterPro" id="IPR035965">
    <property type="entry name" value="PAS-like_dom_sf"/>
</dbReference>
<keyword evidence="9" id="KW-0812">Transmembrane</keyword>
<dbReference type="NCBIfam" id="TIGR00229">
    <property type="entry name" value="sensory_box"/>
    <property type="match status" value="1"/>
</dbReference>
<evidence type="ECO:0000256" key="6">
    <source>
        <dbReference type="ARBA" id="ARBA00022777"/>
    </source>
</evidence>
<evidence type="ECO:0000256" key="3">
    <source>
        <dbReference type="ARBA" id="ARBA00022553"/>
    </source>
</evidence>
<evidence type="ECO:0000256" key="1">
    <source>
        <dbReference type="ARBA" id="ARBA00000085"/>
    </source>
</evidence>
<dbReference type="GO" id="GO:0046983">
    <property type="term" value="F:protein dimerization activity"/>
    <property type="evidence" value="ECO:0007669"/>
    <property type="project" value="InterPro"/>
</dbReference>
<dbReference type="InterPro" id="IPR005467">
    <property type="entry name" value="His_kinase_dom"/>
</dbReference>
<evidence type="ECO:0000256" key="5">
    <source>
        <dbReference type="ARBA" id="ARBA00022741"/>
    </source>
</evidence>
<dbReference type="GO" id="GO:0016020">
    <property type="term" value="C:membrane"/>
    <property type="evidence" value="ECO:0007669"/>
    <property type="project" value="InterPro"/>
</dbReference>
<dbReference type="PROSITE" id="PS50113">
    <property type="entry name" value="PAC"/>
    <property type="match status" value="1"/>
</dbReference>
<evidence type="ECO:0000259" key="10">
    <source>
        <dbReference type="PROSITE" id="PS50109"/>
    </source>
</evidence>
<dbReference type="InterPro" id="IPR011712">
    <property type="entry name" value="Sig_transdc_His_kin_sub3_dim/P"/>
</dbReference>
<keyword evidence="5" id="KW-0547">Nucleotide-binding</keyword>
<comment type="catalytic activity">
    <reaction evidence="1">
        <text>ATP + protein L-histidine = ADP + protein N-phospho-L-histidine.</text>
        <dbReference type="EC" id="2.7.13.3"/>
    </reaction>
</comment>
<dbReference type="EMBL" id="CP047423">
    <property type="protein sequence ID" value="QPD02328.1"/>
    <property type="molecule type" value="Genomic_DNA"/>
</dbReference>
<dbReference type="InterPro" id="IPR003594">
    <property type="entry name" value="HATPase_dom"/>
</dbReference>
<feature type="domain" description="PAC" evidence="11">
    <location>
        <begin position="226"/>
        <end position="278"/>
    </location>
</feature>
<sequence>MALPRLRSTARVFHTASAIDPLASIPSVRRVANSDQRKSNHRVVSSWLASAGLVIALFVIDLQSPLGYAVCMLYAVPILITRLMPDLSSTIIMTAATVSLTWIGAVLSPGAIAQHDSPNRAMATALMLGTAWILVTQKQSARQIKVAQQARHDSEERLRLFIEHAPVALAMFDRDMRYLAVSRRWITDYDLADKQVVNHSHYEIFPDIPGRWKVAHKRGLAGEIVREEEDRFERADGSERWLCWEVRPWQMQDERVGGIIIFTEDITERKKAEGVLLQNQRVLSSQRTQLQELTGKLLMAQEQERKRIARDLHDDFTQRLAALTIDLQRLSVQAAESNEPHSGYLKQLGNKTEQLTTELQEMAHQLHSSLLEHVGLEAATREFLQEFSARTRLTTEIVVRGLPSTIPITVATCLYRVLQESLQNVKKHAEATNILVRLLRTGQGVEIYVYDDGVGFDRSQEATSMKGLGLTSMAERVKALHGMFHVRSTSGEGTEVHAWVPLSEVTTDS</sequence>
<proteinExistence type="predicted"/>
<dbReference type="Gene3D" id="3.30.450.20">
    <property type="entry name" value="PAS domain"/>
    <property type="match status" value="1"/>
</dbReference>
<dbReference type="InterPro" id="IPR013656">
    <property type="entry name" value="PAS_4"/>
</dbReference>
<dbReference type="KEGG" id="nkf:Nkreftii_000102"/>
<dbReference type="CDD" id="cd16917">
    <property type="entry name" value="HATPase_UhpB-NarQ-NarX-like"/>
    <property type="match status" value="1"/>
</dbReference>
<dbReference type="AlphaFoldDB" id="A0A7S8IXJ8"/>
<dbReference type="Pfam" id="PF02518">
    <property type="entry name" value="HATPase_c"/>
    <property type="match status" value="1"/>
</dbReference>
<dbReference type="Gene3D" id="3.30.565.10">
    <property type="entry name" value="Histidine kinase-like ATPase, C-terminal domain"/>
    <property type="match status" value="1"/>
</dbReference>
<gene>
    <name evidence="12" type="ORF">Nkreftii_000102</name>
</gene>
<feature type="transmembrane region" description="Helical" evidence="9">
    <location>
        <begin position="91"/>
        <end position="112"/>
    </location>
</feature>
<dbReference type="Pfam" id="PF07730">
    <property type="entry name" value="HisKA_3"/>
    <property type="match status" value="1"/>
</dbReference>
<keyword evidence="8" id="KW-0902">Two-component regulatory system</keyword>
<evidence type="ECO:0000256" key="2">
    <source>
        <dbReference type="ARBA" id="ARBA00012438"/>
    </source>
</evidence>
<dbReference type="InterPro" id="IPR000700">
    <property type="entry name" value="PAS-assoc_C"/>
</dbReference>
<dbReference type="GO" id="GO:0000155">
    <property type="term" value="F:phosphorelay sensor kinase activity"/>
    <property type="evidence" value="ECO:0007669"/>
    <property type="project" value="InterPro"/>
</dbReference>
<dbReference type="CDD" id="cd00130">
    <property type="entry name" value="PAS"/>
    <property type="match status" value="1"/>
</dbReference>
<keyword evidence="4" id="KW-0808">Transferase</keyword>
<protein>
    <recommendedName>
        <fullName evidence="2">histidine kinase</fullName>
        <ecNumber evidence="2">2.7.13.3</ecNumber>
    </recommendedName>
</protein>
<feature type="domain" description="Histidine kinase" evidence="10">
    <location>
        <begin position="311"/>
        <end position="504"/>
    </location>
</feature>
<dbReference type="InterPro" id="IPR050482">
    <property type="entry name" value="Sensor_HK_TwoCompSys"/>
</dbReference>